<accession>K9ZZP0</accession>
<dbReference type="OrthoDB" id="68950at2"/>
<gene>
    <name evidence="1" type="ordered locus">Deipe_1530</name>
</gene>
<proteinExistence type="predicted"/>
<dbReference type="PATRIC" id="fig|937777.3.peg.1532"/>
<dbReference type="AlphaFoldDB" id="K9ZZP0"/>
<reference evidence="2" key="1">
    <citation type="submission" date="2012-03" db="EMBL/GenBank/DDBJ databases">
        <title>Complete sequence of chromosome of Deinococcus peraridilitoris DSM 19664.</title>
        <authorList>
            <person name="Lucas S."/>
            <person name="Copeland A."/>
            <person name="Lapidus A."/>
            <person name="Glavina del Rio T."/>
            <person name="Dalin E."/>
            <person name="Tice H."/>
            <person name="Bruce D."/>
            <person name="Goodwin L."/>
            <person name="Pitluck S."/>
            <person name="Peters L."/>
            <person name="Mikhailova N."/>
            <person name="Lu M."/>
            <person name="Kyrpides N."/>
            <person name="Mavromatis K."/>
            <person name="Ivanova N."/>
            <person name="Brettin T."/>
            <person name="Detter J.C."/>
            <person name="Han C."/>
            <person name="Larimer F."/>
            <person name="Land M."/>
            <person name="Hauser L."/>
            <person name="Markowitz V."/>
            <person name="Cheng J.-F."/>
            <person name="Hugenholtz P."/>
            <person name="Woyke T."/>
            <person name="Wu D."/>
            <person name="Pukall R."/>
            <person name="Steenblock K."/>
            <person name="Brambilla E."/>
            <person name="Klenk H.-P."/>
            <person name="Eisen J.A."/>
        </authorList>
    </citation>
    <scope>NUCLEOTIDE SEQUENCE [LARGE SCALE GENOMIC DNA]</scope>
    <source>
        <strain evidence="2">DSM 19664 / LMG 22246 / CIP 109416 / KR-200</strain>
    </source>
</reference>
<dbReference type="EMBL" id="CP003382">
    <property type="protein sequence ID" value="AFZ67071.1"/>
    <property type="molecule type" value="Genomic_DNA"/>
</dbReference>
<protein>
    <submittedName>
        <fullName evidence="1">Uncharacterized protein</fullName>
    </submittedName>
</protein>
<dbReference type="Proteomes" id="UP000010467">
    <property type="component" value="Chromosome"/>
</dbReference>
<dbReference type="RefSeq" id="WP_015235379.1">
    <property type="nucleotide sequence ID" value="NC_019793.1"/>
</dbReference>
<name>K9ZZP0_DEIPD</name>
<dbReference type="KEGG" id="dpd:Deipe_1530"/>
<evidence type="ECO:0000313" key="1">
    <source>
        <dbReference type="EMBL" id="AFZ67071.1"/>
    </source>
</evidence>
<organism evidence="1 2">
    <name type="scientific">Deinococcus peraridilitoris (strain DSM 19664 / LMG 22246 / CIP 109416 / KR-200)</name>
    <dbReference type="NCBI Taxonomy" id="937777"/>
    <lineage>
        <taxon>Bacteria</taxon>
        <taxon>Thermotogati</taxon>
        <taxon>Deinococcota</taxon>
        <taxon>Deinococci</taxon>
        <taxon>Deinococcales</taxon>
        <taxon>Deinococcaceae</taxon>
        <taxon>Deinococcus</taxon>
    </lineage>
</organism>
<evidence type="ECO:0000313" key="2">
    <source>
        <dbReference type="Proteomes" id="UP000010467"/>
    </source>
</evidence>
<sequence>MPQDVIPAVLPVDNTPRVYSNRLMQTYLLRRLETLQFVTSTLTAAAAVAAGAVTASLTAAPNVTVYPGDRLDFNGVVLVVAGAYPVALTAAATNVPIVAAPAPVALNAAATYDSYLTVPNAEESNPAITDDEETITVMGRATPIRVVNGKDLTATITMVAGLDDPIVLRLTELGTQLSPGNRARLIFRYTDGFALLATVNIGAPSKGGGAGSLRSTFSANLSGKLYWTNLNDANPQWREVGALAGA</sequence>
<keyword evidence="2" id="KW-1185">Reference proteome</keyword>
<dbReference type="STRING" id="937777.Deipe_1530"/>
<dbReference type="HOGENOM" id="CLU_1150383_0_0_0"/>